<dbReference type="GO" id="GO:0005524">
    <property type="term" value="F:ATP binding"/>
    <property type="evidence" value="ECO:0007669"/>
    <property type="project" value="InterPro"/>
</dbReference>
<accession>A0A6C0JG36</accession>
<evidence type="ECO:0000313" key="2">
    <source>
        <dbReference type="EMBL" id="QHU02718.1"/>
    </source>
</evidence>
<dbReference type="CDD" id="cd18785">
    <property type="entry name" value="SF2_C"/>
    <property type="match status" value="1"/>
</dbReference>
<proteinExistence type="predicted"/>
<dbReference type="SUPFAM" id="SSF52540">
    <property type="entry name" value="P-loop containing nucleoside triphosphate hydrolases"/>
    <property type="match status" value="2"/>
</dbReference>
<dbReference type="Gene3D" id="3.40.50.10810">
    <property type="entry name" value="Tandem AAA-ATPase domain"/>
    <property type="match status" value="1"/>
</dbReference>
<dbReference type="InterPro" id="IPR001650">
    <property type="entry name" value="Helicase_C-like"/>
</dbReference>
<protein>
    <recommendedName>
        <fullName evidence="1">Helicase ATP-binding domain-containing protein</fullName>
    </recommendedName>
</protein>
<dbReference type="InterPro" id="IPR014001">
    <property type="entry name" value="Helicase_ATP-bd"/>
</dbReference>
<dbReference type="InterPro" id="IPR000330">
    <property type="entry name" value="SNF2_N"/>
</dbReference>
<dbReference type="AlphaFoldDB" id="A0A6C0JG36"/>
<name>A0A6C0JG36_9ZZZZ</name>
<dbReference type="Pfam" id="PF00176">
    <property type="entry name" value="SNF2-rel_dom"/>
    <property type="match status" value="1"/>
</dbReference>
<dbReference type="Gene3D" id="3.40.50.300">
    <property type="entry name" value="P-loop containing nucleotide triphosphate hydrolases"/>
    <property type="match status" value="1"/>
</dbReference>
<sequence length="1195" mass="139034">MAQNDFKPNIGVGENAEHIHEDDIDNIYPHQNDNHFSEKIARKKEFQHYSQELYTDDIKTFSDEFCNQTFELRPHQTFLRNFLSKLTPYNSLLLYHGLGTGKTCSAITIAEDARRYFRQMGMNKKIMVVASPNVQDNFKKQLFDVTKLDDKNGEFEMYSCVGNQLLEEINPTGAIKDKDVLQKHAIRLIDKYYEFVGYSQLSIQIKKAKDAKKLKQIFENRMIIIDEFHNIRQKENQSKVTTDSLSRLVKDVKHIRLLLLSATPMFNSYQEIIWLVNFINSNDKGAFIAESDVFTPNGEFIVDKTTGEEVGKMKLVSSLNGYVSFVKGENPYSFPYRIYPTLFDKEHSYLHQSVYPRYQFNNEIIVEQIRHLDIYTLQLQHYQKRVYDHFINHLVQRKNDVDMNSDMGVSNLALKGYRILQIPLNALNIVYPSTQMKQSDIFNETFDFTYTTPDNLVGKKGFKQVISNVGELPFKYTPSLLIDNNSIFHPLNIKHFSHKIHEICNNVDDSSGIHIVYSQFIYGGVLPIACALEERGYTNFNRDKILVDESYKRARNIHPTGQKYIIISGNSTYSENVSKEINEATKEANKHGDIIKVVLITQTGTEGIDFKNIRGIHILEPWYNMNRLEQVIGRGVRSCSHKSLPFDERNVSLYMYGTQNGEVECVDMYVYRSAEYKAIQIGKVSRVLKEHSVDCLLQQDSNAMSISDMNKNVSIKLSNHKTIQYDIGDRPFSSTCDYLDTCSYKCKFINTSNDKISEYNIHTDELKENANASTLSRYHIYINVTTIKRLIRNAFEQNYIYTKENLIKTINPIGQFSKMELNAAFTEMFDNKLEIVRDKYQQSGYIILVDELCIFQPLNISNRKTIMQHRVGNNIKQVKHIPINIETPFKIDESNIAIDGDNSTLNYTSILDELTSLSEEFKKDIGDFNGNINDNDYTIFKEVMDKLLIAHRKSNDTSIFKLVNDNRHELVLNYLLDTLPYNKKLSLFKSYYEDNQMNITDENKYISKYIQNRSFKSNGPTSSLYSTGFILYNPATQHSRKVSIYLYNESNEWLDDIDNTYLRSIQDDMKHLYIHKTSLHTLVGVFVPDKMEILFRDLDKKTRNAKGNFCNKSSNRQQLFDVYIEPLIRQYYEINVNEIKKFVFPEGPSKNILSSKHLCKLSTIMLQLSNILSYSEKKMMYVTPEQYFFNNEVIN</sequence>
<reference evidence="2" key="1">
    <citation type="journal article" date="2020" name="Nature">
        <title>Giant virus diversity and host interactions through global metagenomics.</title>
        <authorList>
            <person name="Schulz F."/>
            <person name="Roux S."/>
            <person name="Paez-Espino D."/>
            <person name="Jungbluth S."/>
            <person name="Walsh D.A."/>
            <person name="Denef V.J."/>
            <person name="McMahon K.D."/>
            <person name="Konstantinidis K.T."/>
            <person name="Eloe-Fadrosh E.A."/>
            <person name="Kyrpides N.C."/>
            <person name="Woyke T."/>
        </authorList>
    </citation>
    <scope>NUCLEOTIDE SEQUENCE</scope>
    <source>
        <strain evidence="2">GVMAG-M-3300025880-76</strain>
    </source>
</reference>
<dbReference type="InterPro" id="IPR038718">
    <property type="entry name" value="SNF2-like_sf"/>
</dbReference>
<dbReference type="SMART" id="SM00490">
    <property type="entry name" value="HELICc"/>
    <property type="match status" value="1"/>
</dbReference>
<dbReference type="PROSITE" id="PS51192">
    <property type="entry name" value="HELICASE_ATP_BIND_1"/>
    <property type="match status" value="1"/>
</dbReference>
<feature type="domain" description="Helicase ATP-binding" evidence="1">
    <location>
        <begin position="174"/>
        <end position="282"/>
    </location>
</feature>
<organism evidence="2">
    <name type="scientific">viral metagenome</name>
    <dbReference type="NCBI Taxonomy" id="1070528"/>
    <lineage>
        <taxon>unclassified sequences</taxon>
        <taxon>metagenomes</taxon>
        <taxon>organismal metagenomes</taxon>
    </lineage>
</organism>
<dbReference type="Pfam" id="PF00271">
    <property type="entry name" value="Helicase_C"/>
    <property type="match status" value="1"/>
</dbReference>
<dbReference type="EMBL" id="MN740361">
    <property type="protein sequence ID" value="QHU02718.1"/>
    <property type="molecule type" value="Genomic_DNA"/>
</dbReference>
<evidence type="ECO:0000259" key="1">
    <source>
        <dbReference type="PROSITE" id="PS51192"/>
    </source>
</evidence>
<dbReference type="InterPro" id="IPR027417">
    <property type="entry name" value="P-loop_NTPase"/>
</dbReference>